<accession>A0A923G2Z6</accession>
<sequence>MPLNRVIGAALRPIAGKPAPTGIESVPVAGYPSKPVATGLPGRRTLLALATALLLPQAQAAHSIWPARATPQAAMIADYRTLSCSKEPPAPYTGTLRLESKYDQRDASKSTLRSSPDADSERIAKQVKQFVGGLIYASKRFQRAKKPQDANMALACQDQWLQHWASAGALLNPDASSTGMAARKWALASMAGAVLLTQSASAGKLELTSVQKDWFTRLGEQVIREYDPRRSASGVYFNNHDYWAAWAVAATGMLVGRDDFIQWADGNLRRGLKQAVRSSDGSYAYLPLEVARSKLAATYSQYALVPLVLLAESARANGLPWSAEDQQTLDLLANFAARSVLDPDQLPELKGQSQVDVAPYKLAWLIPFLQRNPSHHLARELYDSEDGEVDNYSQLGGPIQPAYPPLR</sequence>
<organism evidence="4">
    <name type="scientific">Pseudomonas urmiensis</name>
    <dbReference type="NCBI Taxonomy" id="2745493"/>
    <lineage>
        <taxon>Bacteria</taxon>
        <taxon>Pseudomonadati</taxon>
        <taxon>Pseudomonadota</taxon>
        <taxon>Gammaproteobacteria</taxon>
        <taxon>Pseudomonadales</taxon>
        <taxon>Pseudomonadaceae</taxon>
        <taxon>Pseudomonas</taxon>
    </lineage>
</organism>
<reference evidence="5" key="3">
    <citation type="submission" date="2021-06" db="EMBL/GenBank/DDBJ databases">
        <title>Updating the genus Pseudomonas: Description of 43 new species and partition of the Pseudomonas putida group.</title>
        <authorList>
            <person name="Girard L."/>
            <person name="Lood C."/>
            <person name="Vandamme P."/>
            <person name="Rokni-Zadeh H."/>
            <person name="Van Noort V."/>
            <person name="Hofte M."/>
            <person name="Lavigne R."/>
            <person name="De Mot R."/>
        </authorList>
    </citation>
    <scope>NUCLEOTIDE SEQUENCE</scope>
    <source>
        <strain evidence="5">SWRI10</strain>
    </source>
</reference>
<protein>
    <submittedName>
        <fullName evidence="4">Polysaccharide lyase</fullName>
    </submittedName>
</protein>
<dbReference type="InterPro" id="IPR008397">
    <property type="entry name" value="Alginate_lyase_dom"/>
</dbReference>
<evidence type="ECO:0000259" key="3">
    <source>
        <dbReference type="Pfam" id="PF05426"/>
    </source>
</evidence>
<evidence type="ECO:0000313" key="5">
    <source>
        <dbReference type="EMBL" id="MBV4535444.1"/>
    </source>
</evidence>
<reference evidence="4" key="2">
    <citation type="submission" date="2020-07" db="EMBL/GenBank/DDBJ databases">
        <authorList>
            <person name="Lood C."/>
            <person name="Girard L."/>
        </authorList>
    </citation>
    <scope>NUCLEOTIDE SEQUENCE</scope>
    <source>
        <strain evidence="4">SWRI10</strain>
    </source>
</reference>
<evidence type="ECO:0000256" key="1">
    <source>
        <dbReference type="ARBA" id="ARBA00022729"/>
    </source>
</evidence>
<evidence type="ECO:0000313" key="4">
    <source>
        <dbReference type="EMBL" id="MBC3443456.1"/>
    </source>
</evidence>
<proteinExistence type="predicted"/>
<dbReference type="Proteomes" id="UP000599879">
    <property type="component" value="Unassembled WGS sequence"/>
</dbReference>
<dbReference type="InterPro" id="IPR008929">
    <property type="entry name" value="Chondroitin_lyas"/>
</dbReference>
<dbReference type="GO" id="GO:0042597">
    <property type="term" value="C:periplasmic space"/>
    <property type="evidence" value="ECO:0007669"/>
    <property type="project" value="InterPro"/>
</dbReference>
<dbReference type="EMBL" id="JABWRE020000001">
    <property type="protein sequence ID" value="MBV4535444.1"/>
    <property type="molecule type" value="Genomic_DNA"/>
</dbReference>
<feature type="domain" description="Alginate lyase" evidence="3">
    <location>
        <begin position="98"/>
        <end position="344"/>
    </location>
</feature>
<reference evidence="4" key="1">
    <citation type="journal article" date="2020" name="Microorganisms">
        <title>Reliable Identification of Environmental Pseudomonas Isolates Using the rpoD Gene.</title>
        <authorList>
            <consortium name="The Broad Institute Genome Sequencing Platform"/>
            <person name="Girard L."/>
            <person name="Lood C."/>
            <person name="Rokni-Zadeh H."/>
            <person name="van Noort V."/>
            <person name="Lavigne R."/>
            <person name="De Mot R."/>
        </authorList>
    </citation>
    <scope>NUCLEOTIDE SEQUENCE</scope>
    <source>
        <strain evidence="4">SWRI10</strain>
    </source>
</reference>
<keyword evidence="1" id="KW-0732">Signal</keyword>
<name>A0A923G2Z6_9PSED</name>
<dbReference type="SUPFAM" id="SSF48230">
    <property type="entry name" value="Chondroitin AC/alginate lyase"/>
    <property type="match status" value="1"/>
</dbReference>
<evidence type="ECO:0000256" key="2">
    <source>
        <dbReference type="ARBA" id="ARBA00023239"/>
    </source>
</evidence>
<keyword evidence="2 4" id="KW-0456">Lyase</keyword>
<comment type="caution">
    <text evidence="4">The sequence shown here is derived from an EMBL/GenBank/DDBJ whole genome shotgun (WGS) entry which is preliminary data.</text>
</comment>
<dbReference type="GO" id="GO:0016829">
    <property type="term" value="F:lyase activity"/>
    <property type="evidence" value="ECO:0007669"/>
    <property type="project" value="UniProtKB-KW"/>
</dbReference>
<gene>
    <name evidence="5" type="ORF">HU737_005570</name>
    <name evidence="4" type="ORF">HU737_22425</name>
</gene>
<dbReference type="NCBIfam" id="NF001469">
    <property type="entry name" value="PRK00325.1-4"/>
    <property type="match status" value="1"/>
</dbReference>
<dbReference type="EMBL" id="JABWRE010000024">
    <property type="protein sequence ID" value="MBC3443456.1"/>
    <property type="molecule type" value="Genomic_DNA"/>
</dbReference>
<dbReference type="Gene3D" id="1.50.10.100">
    <property type="entry name" value="Chondroitin AC/alginate lyase"/>
    <property type="match status" value="1"/>
</dbReference>
<dbReference type="AlphaFoldDB" id="A0A923G2Z6"/>
<dbReference type="Pfam" id="PF05426">
    <property type="entry name" value="Alginate_lyase"/>
    <property type="match status" value="1"/>
</dbReference>